<proteinExistence type="predicted"/>
<reference evidence="1 2" key="1">
    <citation type="submission" date="2014-01" db="EMBL/GenBank/DDBJ databases">
        <title>Plasmidome dynamics in the species complex Clostridium novyi sensu lato converts strains of independent lineages into distinctly different pathogens.</title>
        <authorList>
            <person name="Skarin H."/>
            <person name="Segerman B."/>
        </authorList>
    </citation>
    <scope>NUCLEOTIDE SEQUENCE [LARGE SCALE GENOMIC DNA]</scope>
    <source>
        <strain evidence="1 2">DC5</strain>
    </source>
</reference>
<dbReference type="Pfam" id="PF01633">
    <property type="entry name" value="Choline_kinase"/>
    <property type="match status" value="1"/>
</dbReference>
<dbReference type="RefSeq" id="WP_039257017.1">
    <property type="nucleotide sequence ID" value="NZ_JDRY01000034.1"/>
</dbReference>
<dbReference type="EMBL" id="JDRY01000034">
    <property type="protein sequence ID" value="KGM99447.1"/>
    <property type="molecule type" value="Genomic_DNA"/>
</dbReference>
<evidence type="ECO:0000313" key="2">
    <source>
        <dbReference type="Proteomes" id="UP000030014"/>
    </source>
</evidence>
<gene>
    <name evidence="1" type="ORF">Z955_07755</name>
</gene>
<organism evidence="1 2">
    <name type="scientific">Clostridium botulinum C/D str. DC5</name>
    <dbReference type="NCBI Taxonomy" id="1443128"/>
    <lineage>
        <taxon>Bacteria</taxon>
        <taxon>Bacillati</taxon>
        <taxon>Bacillota</taxon>
        <taxon>Clostridia</taxon>
        <taxon>Eubacteriales</taxon>
        <taxon>Clostridiaceae</taxon>
        <taxon>Clostridium</taxon>
    </lineage>
</organism>
<dbReference type="InterPro" id="IPR011009">
    <property type="entry name" value="Kinase-like_dom_sf"/>
</dbReference>
<protein>
    <submittedName>
        <fullName evidence="1">Spore coat protein</fullName>
    </submittedName>
</protein>
<comment type="caution">
    <text evidence="1">The sequence shown here is derived from an EMBL/GenBank/DDBJ whole genome shotgun (WGS) entry which is preliminary data.</text>
</comment>
<dbReference type="AlphaFoldDB" id="A0A0A0IEN9"/>
<dbReference type="Proteomes" id="UP000030014">
    <property type="component" value="Unassembled WGS sequence"/>
</dbReference>
<dbReference type="GO" id="GO:0042601">
    <property type="term" value="C:endospore-forming forespore"/>
    <property type="evidence" value="ECO:0007669"/>
    <property type="project" value="TreeGrafter"/>
</dbReference>
<accession>A0A0A0IEN9</accession>
<name>A0A0A0IEN9_CLOBO</name>
<dbReference type="InterPro" id="IPR047175">
    <property type="entry name" value="CotS-like"/>
</dbReference>
<keyword evidence="1" id="KW-0946">Virion</keyword>
<keyword evidence="1" id="KW-0167">Capsid protein</keyword>
<dbReference type="Gene3D" id="3.90.1200.10">
    <property type="match status" value="1"/>
</dbReference>
<dbReference type="PANTHER" id="PTHR39179:SF1">
    <property type="entry name" value="SPORE COAT PROTEIN I"/>
    <property type="match status" value="1"/>
</dbReference>
<dbReference type="PANTHER" id="PTHR39179">
    <property type="entry name" value="SPORE COAT PROTEIN I"/>
    <property type="match status" value="1"/>
</dbReference>
<dbReference type="Gene3D" id="3.30.200.20">
    <property type="entry name" value="Phosphorylase Kinase, domain 1"/>
    <property type="match status" value="1"/>
</dbReference>
<dbReference type="InterPro" id="IPR014255">
    <property type="entry name" value="Spore_coat_CotS"/>
</dbReference>
<sequence length="346" mass="41520">MLKILQNVRFKDKKALVQYDLNLKMFEAYDFKVEDIIPVRKVYILVTNKGNKILKKLDYSIDELNFINEGISYIRNNSFNRVFRFDKTKNGEVYTTWNKNMYCVMDLIDGRESEYSNPLDVMVAARGVGQLHKACEGFRYRNKTRYMCGTTIDAFKRKHEELEIFKNVVKLMKSKTEFDEIFLDNVDYYMSEIDSAIDILEKSNFYGLCSEEDKIILCHHDLAHHNVLIKDDEAYFVDFDYSIIDLKVHDLCNFINKVEKRSAYDFEELKFILSNYYKYNTLSQTEMEVLYGMMIFPQDFYTISKEYYTRSKEWKYEIFLDKLVKKNGLKHDKREFLDKFRNDLLK</sequence>
<dbReference type="NCBIfam" id="TIGR02906">
    <property type="entry name" value="spore_CotS"/>
    <property type="match status" value="1"/>
</dbReference>
<evidence type="ECO:0000313" key="1">
    <source>
        <dbReference type="EMBL" id="KGM99447.1"/>
    </source>
</evidence>
<dbReference type="SUPFAM" id="SSF56112">
    <property type="entry name" value="Protein kinase-like (PK-like)"/>
    <property type="match status" value="1"/>
</dbReference>